<evidence type="ECO:0000259" key="2">
    <source>
        <dbReference type="Pfam" id="PF09951"/>
    </source>
</evidence>
<gene>
    <name evidence="3" type="ordered locus">COCOR_07873</name>
</gene>
<keyword evidence="4" id="KW-1185">Reference proteome</keyword>
<dbReference type="AlphaFoldDB" id="H8MWC8"/>
<dbReference type="Pfam" id="PF09951">
    <property type="entry name" value="Imm33"/>
    <property type="match status" value="1"/>
</dbReference>
<organism evidence="3 4">
    <name type="scientific">Corallococcus coralloides (strain ATCC 25202 / DSM 2259 / NBRC 100086 / M2)</name>
    <name type="common">Myxococcus coralloides</name>
    <dbReference type="NCBI Taxonomy" id="1144275"/>
    <lineage>
        <taxon>Bacteria</taxon>
        <taxon>Pseudomonadati</taxon>
        <taxon>Myxococcota</taxon>
        <taxon>Myxococcia</taxon>
        <taxon>Myxococcales</taxon>
        <taxon>Cystobacterineae</taxon>
        <taxon>Myxococcaceae</taxon>
        <taxon>Corallococcus</taxon>
    </lineage>
</organism>
<reference evidence="4" key="2">
    <citation type="submission" date="2012-03" db="EMBL/GenBank/DDBJ databases">
        <title>Genome sequence of the fruiting myxobacterium Corallococcus coralloides DSM 2259.</title>
        <authorList>
            <person name="Huntley S."/>
            <person name="Zhang Y."/>
            <person name="Treuner-Lange A."/>
            <person name="Sensen C.W."/>
            <person name="Sogaard-Andersen L."/>
        </authorList>
    </citation>
    <scope>NUCLEOTIDE SEQUENCE [LARGE SCALE GENOMIC DNA]</scope>
    <source>
        <strain evidence="4">ATCC 25202 / DSM 2259 / NBRC 100086 / M2</strain>
    </source>
</reference>
<accession>H8MWC8</accession>
<dbReference type="STRING" id="1144275.COCOR_07873"/>
<evidence type="ECO:0000313" key="4">
    <source>
        <dbReference type="Proteomes" id="UP000007587"/>
    </source>
</evidence>
<dbReference type="OrthoDB" id="4827574at2"/>
<dbReference type="InterPro" id="IPR018689">
    <property type="entry name" value="Imm33_dom"/>
</dbReference>
<dbReference type="eggNOG" id="COG4859">
    <property type="taxonomic scope" value="Bacteria"/>
</dbReference>
<name>H8MWC8_CORCM</name>
<sequence>MARTATTPSPVELGHIDLPEGVLLILDPGLGRFWRHDAEPASPRKKAPPEHDLRITGPDADAAGRAYDREFDPRFLFDRKDPADAAAHFEGFARERGFDARAEVLSARVPHTERARLALEHGKGLGVVKYNGLWAVVVGDLPAGHGLKVIGMPMPPGEFGGRWRSIDIVVDGKAEATRSEQVAGVMVDHGQLLFTGLGPMGRFRMWEPEDGLADYVFHGRDAPGLAKALGASDLGDGLYGWKDLPMERVGEKATPLQERIEKEGLAVGVDYRPHCNLEKLNAGMRESEEDTASLVLDGARVVGCGNRWGDGVFTVSRHLDAEGRTVRVRVELGTEERQRMMRRLWLRQCKAVVTRYIAEGGEPIRFAEREEPSRKDDSGWTFTSGLETDAYMEDGSNAVVVPLRTLLARFKELDAILDAPAGSVFRREGDGFVPEE</sequence>
<feature type="domain" description="Immunity protein Imm33" evidence="2">
    <location>
        <begin position="352"/>
        <end position="431"/>
    </location>
</feature>
<dbReference type="InParanoid" id="H8MWC8"/>
<proteinExistence type="predicted"/>
<feature type="region of interest" description="Disordered" evidence="1">
    <location>
        <begin position="39"/>
        <end position="59"/>
    </location>
</feature>
<evidence type="ECO:0000313" key="3">
    <source>
        <dbReference type="EMBL" id="AFE07788.1"/>
    </source>
</evidence>
<evidence type="ECO:0000256" key="1">
    <source>
        <dbReference type="SAM" id="MobiDB-lite"/>
    </source>
</evidence>
<dbReference type="RefSeq" id="WP_014400650.1">
    <property type="nucleotide sequence ID" value="NC_017030.1"/>
</dbReference>
<dbReference type="EMBL" id="CP003389">
    <property type="protein sequence ID" value="AFE07788.1"/>
    <property type="molecule type" value="Genomic_DNA"/>
</dbReference>
<dbReference type="Proteomes" id="UP000007587">
    <property type="component" value="Chromosome"/>
</dbReference>
<protein>
    <recommendedName>
        <fullName evidence="2">Immunity protein Imm33 domain-containing protein</fullName>
    </recommendedName>
</protein>
<dbReference type="KEGG" id="ccx:COCOR_07873"/>
<reference evidence="3 4" key="1">
    <citation type="journal article" date="2012" name="J. Bacteriol.">
        <title>Complete Genome Sequence of the Fruiting Myxobacterium Corallococcus coralloides DSM 2259.</title>
        <authorList>
            <person name="Huntley S."/>
            <person name="Zhang Y."/>
            <person name="Treuner-Lange A."/>
            <person name="Kneip S."/>
            <person name="Sensen C.W."/>
            <person name="Sogaard-Andersen L."/>
        </authorList>
    </citation>
    <scope>NUCLEOTIDE SEQUENCE [LARGE SCALE GENOMIC DNA]</scope>
    <source>
        <strain evidence="4">ATCC 25202 / DSM 2259 / NBRC 100086 / M2</strain>
    </source>
</reference>
<dbReference type="HOGENOM" id="CLU_628085_0_0_7"/>